<feature type="region of interest" description="Disordered" evidence="1">
    <location>
        <begin position="140"/>
        <end position="424"/>
    </location>
</feature>
<accession>A0A8K0F2R4</accession>
<proteinExistence type="predicted"/>
<keyword evidence="3" id="KW-1185">Reference proteome</keyword>
<dbReference type="EMBL" id="OV696693">
    <property type="protein sequence ID" value="CAH1272798.1"/>
    <property type="molecule type" value="Genomic_DNA"/>
</dbReference>
<feature type="compositionally biased region" description="Basic and acidic residues" evidence="1">
    <location>
        <begin position="164"/>
        <end position="180"/>
    </location>
</feature>
<name>A0A8K0F2R4_BRALA</name>
<dbReference type="OrthoDB" id="10066997at2759"/>
<feature type="compositionally biased region" description="Basic and acidic residues" evidence="1">
    <location>
        <begin position="399"/>
        <end position="416"/>
    </location>
</feature>
<feature type="region of interest" description="Disordered" evidence="1">
    <location>
        <begin position="1"/>
        <end position="90"/>
    </location>
</feature>
<sequence>MDRASRRGPRENGGERPATVGGRAGSLRERRTSPDMERASRRGQPRERGGERPATVAGCARSVRERHSSPEKRSTTGETRDGRQSSAGDWRISFGKIMDNRKKTDVLNRYFEYKRIWDKHRYPGENTKELLWSQKLKERQLRATRHQRKKSQEAKEQVLSLLAMREEEERAKEEADKDGLTADEDGREEVFVPPPPPDENPSDDESGDSGDERADTDGADRTGGRGREGIGGENEGAGSDSTIQSTASEEKVDASSSDSQNDRSEEEEVRSGSEDGGNVRVQKGENGEKEGVIEEDKKEKDNDTIEITVVNVDAQEGGEGQGLESKDECLESERLESERLESKSERAESKAEHLETEKGGDGKEPGVETLKNGKQEGTENNASENLLEKDAAQVPAKVENNRKETQKKDLARKSETELEDDVFN</sequence>
<feature type="compositionally biased region" description="Basic and acidic residues" evidence="1">
    <location>
        <begin position="62"/>
        <end position="83"/>
    </location>
</feature>
<evidence type="ECO:0000256" key="1">
    <source>
        <dbReference type="SAM" id="MobiDB-lite"/>
    </source>
</evidence>
<dbReference type="Proteomes" id="UP000838412">
    <property type="component" value="Chromosome 8"/>
</dbReference>
<feature type="compositionally biased region" description="Basic and acidic residues" evidence="1">
    <location>
        <begin position="282"/>
        <end position="303"/>
    </location>
</feature>
<feature type="compositionally biased region" description="Basic and acidic residues" evidence="1">
    <location>
        <begin position="1"/>
        <end position="14"/>
    </location>
</feature>
<protein>
    <submittedName>
        <fullName evidence="2">Hypp4939 protein</fullName>
    </submittedName>
</protein>
<evidence type="ECO:0000313" key="3">
    <source>
        <dbReference type="Proteomes" id="UP000838412"/>
    </source>
</evidence>
<reference evidence="2" key="1">
    <citation type="submission" date="2022-01" db="EMBL/GenBank/DDBJ databases">
        <authorList>
            <person name="Braso-Vives M."/>
        </authorList>
    </citation>
    <scope>NUCLEOTIDE SEQUENCE</scope>
</reference>
<feature type="compositionally biased region" description="Acidic residues" evidence="1">
    <location>
        <begin position="200"/>
        <end position="209"/>
    </location>
</feature>
<gene>
    <name evidence="2" type="primary">Hypp4939</name>
    <name evidence="2" type="ORF">BLAG_LOCUS24352</name>
</gene>
<feature type="compositionally biased region" description="Basic and acidic residues" evidence="1">
    <location>
        <begin position="324"/>
        <end position="377"/>
    </location>
</feature>
<feature type="compositionally biased region" description="Basic and acidic residues" evidence="1">
    <location>
        <begin position="210"/>
        <end position="230"/>
    </location>
</feature>
<feature type="compositionally biased region" description="Basic and acidic residues" evidence="1">
    <location>
        <begin position="26"/>
        <end position="51"/>
    </location>
</feature>
<dbReference type="AlphaFoldDB" id="A0A8K0F2R4"/>
<evidence type="ECO:0000313" key="2">
    <source>
        <dbReference type="EMBL" id="CAH1272798.1"/>
    </source>
</evidence>
<organism evidence="2 3">
    <name type="scientific">Branchiostoma lanceolatum</name>
    <name type="common">Common lancelet</name>
    <name type="synonym">Amphioxus lanceolatum</name>
    <dbReference type="NCBI Taxonomy" id="7740"/>
    <lineage>
        <taxon>Eukaryota</taxon>
        <taxon>Metazoa</taxon>
        <taxon>Chordata</taxon>
        <taxon>Cephalochordata</taxon>
        <taxon>Leptocardii</taxon>
        <taxon>Amphioxiformes</taxon>
        <taxon>Branchiostomatidae</taxon>
        <taxon>Branchiostoma</taxon>
    </lineage>
</organism>